<dbReference type="AlphaFoldDB" id="A0AAX2AEW1"/>
<dbReference type="EMBL" id="NXID01000069">
    <property type="protein sequence ID" value="RXK12957.1"/>
    <property type="molecule type" value="Genomic_DNA"/>
</dbReference>
<evidence type="ECO:0008006" key="3">
    <source>
        <dbReference type="Google" id="ProtNLM"/>
    </source>
</evidence>
<dbReference type="Gene3D" id="1.10.287.950">
    <property type="entry name" value="Methyl-accepting chemotaxis protein"/>
    <property type="match status" value="1"/>
</dbReference>
<evidence type="ECO:0000313" key="2">
    <source>
        <dbReference type="Proteomes" id="UP000290092"/>
    </source>
</evidence>
<dbReference type="SUPFAM" id="SSF58104">
    <property type="entry name" value="Methyl-accepting chemotaxis protein (MCP) signaling domain"/>
    <property type="match status" value="1"/>
</dbReference>
<keyword evidence="2" id="KW-1185">Reference proteome</keyword>
<dbReference type="Proteomes" id="UP000290092">
    <property type="component" value="Unassembled WGS sequence"/>
</dbReference>
<comment type="caution">
    <text evidence="1">The sequence shown here is derived from an EMBL/GenBank/DDBJ whole genome shotgun (WGS) entry which is preliminary data.</text>
</comment>
<reference evidence="1 2" key="1">
    <citation type="submission" date="2017-09" db="EMBL/GenBank/DDBJ databases">
        <title>Genomics of the genus Arcobacter.</title>
        <authorList>
            <person name="Perez-Cataluna A."/>
            <person name="Figueras M.J."/>
            <person name="Salas-Masso N."/>
        </authorList>
    </citation>
    <scope>NUCLEOTIDE SEQUENCE [LARGE SCALE GENOMIC DNA]</scope>
    <source>
        <strain evidence="1 2">CECT 7386</strain>
    </source>
</reference>
<gene>
    <name evidence="1" type="ORF">CP985_13825</name>
</gene>
<evidence type="ECO:0000313" key="1">
    <source>
        <dbReference type="EMBL" id="RXK12957.1"/>
    </source>
</evidence>
<name>A0AAX2AEW1_9BACT</name>
<protein>
    <recommendedName>
        <fullName evidence="3">Methyl-accepting chemotaxis protein</fullName>
    </recommendedName>
</protein>
<feature type="non-terminal residue" evidence="1">
    <location>
        <position position="1"/>
    </location>
</feature>
<organism evidence="1 2">
    <name type="scientific">Malaciobacter mytili LMG 24559</name>
    <dbReference type="NCBI Taxonomy" id="1032238"/>
    <lineage>
        <taxon>Bacteria</taxon>
        <taxon>Pseudomonadati</taxon>
        <taxon>Campylobacterota</taxon>
        <taxon>Epsilonproteobacteria</taxon>
        <taxon>Campylobacterales</taxon>
        <taxon>Arcobacteraceae</taxon>
        <taxon>Malaciobacter</taxon>
    </lineage>
</organism>
<proteinExistence type="predicted"/>
<accession>A0AAX2AEW1</accession>
<sequence length="120" mass="13680">TNSLIDDVTNAAKEQTIGMTQIADAVNQLDKFTQENATIADKTNEISRETYFIAKELVEEANKSDFIGKDDIVVEEKKSSSKSFQVNYEVNKKVKKLEEKKEIKPKVISSKQNDDEWESF</sequence>